<dbReference type="EMBL" id="PQGI02000001">
    <property type="protein sequence ID" value="MEX3187527.1"/>
    <property type="molecule type" value="Genomic_DNA"/>
</dbReference>
<evidence type="ECO:0000259" key="1">
    <source>
        <dbReference type="Pfam" id="PF22479"/>
    </source>
</evidence>
<dbReference type="EMBL" id="CP029449">
    <property type="protein sequence ID" value="AWL71164.1"/>
    <property type="molecule type" value="Genomic_DNA"/>
</dbReference>
<dbReference type="Proteomes" id="UP000237365">
    <property type="component" value="Unassembled WGS sequence"/>
</dbReference>
<dbReference type="EMBL" id="PQGI01000014">
    <property type="protein sequence ID" value="POP15015.1"/>
    <property type="molecule type" value="Genomic_DNA"/>
</dbReference>
<dbReference type="Pfam" id="PF22479">
    <property type="entry name" value="Pam3_gp18"/>
    <property type="match status" value="1"/>
</dbReference>
<dbReference type="Proteomes" id="UP000245399">
    <property type="component" value="Chromosome"/>
</dbReference>
<feature type="domain" description="Cyanophage baseplate Pam3 plug gp18" evidence="1">
    <location>
        <begin position="1"/>
        <end position="94"/>
    </location>
</feature>
<dbReference type="RefSeq" id="WP_047730622.1">
    <property type="nucleotide sequence ID" value="NZ_CAMKVG010000001.1"/>
</dbReference>
<dbReference type="AlphaFoldDB" id="A0AAN2RBF0"/>
<accession>A0AAN2RBF0</accession>
<evidence type="ECO:0000313" key="5">
    <source>
        <dbReference type="Proteomes" id="UP000237365"/>
    </source>
</evidence>
<reference evidence="4" key="1">
    <citation type="submission" date="2018-01" db="EMBL/GenBank/DDBJ databases">
        <title>The opportunistic pathogen Serratia marcescens is an overlooked threat to honeybees.</title>
        <authorList>
            <person name="Raymann K."/>
            <person name="Shaffer Z."/>
            <person name="Coon K."/>
            <person name="Salisbury S."/>
            <person name="Moran N.A."/>
        </authorList>
    </citation>
    <scope>NUCLEOTIDE SEQUENCE [LARGE SCALE GENOMIC DNA]</scope>
    <source>
        <strain evidence="4">KZ19</strain>
    </source>
</reference>
<name>A0AAN2RBF0_SERMA</name>
<sequence length="100" mass="11187">MLEIVLKPLKSQRFTVSLNNQACEIRLAQRTTGLYIDLTVNGTPCLQGVLCLNGNKIVRYGYLPFAGELFFADLAGNADPEWSGLGERFKLYYLAPEEMP</sequence>
<evidence type="ECO:0000313" key="2">
    <source>
        <dbReference type="EMBL" id="AWL71164.1"/>
    </source>
</evidence>
<gene>
    <name evidence="3" type="ORF">C3R40_012930</name>
    <name evidence="4" type="ORF">C3R40_21185</name>
    <name evidence="2" type="ORF">DKC05_27705</name>
</gene>
<evidence type="ECO:0000313" key="4">
    <source>
        <dbReference type="EMBL" id="POP15015.1"/>
    </source>
</evidence>
<reference evidence="3 5" key="4">
    <citation type="submission" date="2024-07" db="EMBL/GenBank/DDBJ databases">
        <authorList>
            <person name="Raymann K."/>
        </authorList>
    </citation>
    <scope>NUCLEOTIDE SEQUENCE [LARGE SCALE GENOMIC DNA]</scope>
    <source>
        <strain evidence="3 5">KZ19</strain>
    </source>
</reference>
<organism evidence="3 5">
    <name type="scientific">Serratia marcescens</name>
    <dbReference type="NCBI Taxonomy" id="615"/>
    <lineage>
        <taxon>Bacteria</taxon>
        <taxon>Pseudomonadati</taxon>
        <taxon>Pseudomonadota</taxon>
        <taxon>Gammaproteobacteria</taxon>
        <taxon>Enterobacterales</taxon>
        <taxon>Yersiniaceae</taxon>
        <taxon>Serratia</taxon>
    </lineage>
</organism>
<reference evidence="2 6" key="2">
    <citation type="submission" date="2018-05" db="EMBL/GenBank/DDBJ databases">
        <title>Klebsiella quasipneumonaiae provides a window into carbapenemase gene transfer, plasmid rearrangements and nosocomial acquisition from the hospital environment.</title>
        <authorList>
            <person name="Mathers A.J."/>
            <person name="Vegesana K."/>
            <person name="Stoesser N."/>
            <person name="Crook D."/>
            <person name="Vaughan A."/>
            <person name="Barry K."/>
            <person name="Parikh H."/>
            <person name="Sebra R."/>
            <person name="Kotay S."/>
            <person name="Walker A.S."/>
            <person name="Sheppard A.E."/>
        </authorList>
    </citation>
    <scope>NUCLEOTIDE SEQUENCE [LARGE SCALE GENOMIC DNA]</scope>
    <source>
        <strain evidence="2 6">CAV1761</strain>
    </source>
</reference>
<evidence type="ECO:0000313" key="3">
    <source>
        <dbReference type="EMBL" id="MEX3187527.1"/>
    </source>
</evidence>
<protein>
    <recommendedName>
        <fullName evidence="1">Cyanophage baseplate Pam3 plug gp18 domain-containing protein</fullName>
    </recommendedName>
</protein>
<proteinExistence type="predicted"/>
<reference evidence="3 5" key="3">
    <citation type="submission" date="2024-07" db="EMBL/GenBank/DDBJ databases">
        <title>Making a pathogen? Evaluating the impact of protist predation on the evolution of virulence in Serratia marcescens.</title>
        <authorList>
            <person name="Hopkins H."/>
            <person name="Lopezguerra C."/>
            <person name="Lau M.-J."/>
        </authorList>
    </citation>
    <scope>NUCLEOTIDE SEQUENCE [LARGE SCALE GENOMIC DNA]</scope>
    <source>
        <strain evidence="3 5">KZ19</strain>
    </source>
</reference>
<evidence type="ECO:0000313" key="6">
    <source>
        <dbReference type="Proteomes" id="UP000245399"/>
    </source>
</evidence>
<dbReference type="InterPro" id="IPR054252">
    <property type="entry name" value="Pam3_gp18"/>
</dbReference>